<organism evidence="1">
    <name type="scientific">Myoviridae sp. ctCo31</name>
    <dbReference type="NCBI Taxonomy" id="2825053"/>
    <lineage>
        <taxon>Viruses</taxon>
        <taxon>Duplodnaviria</taxon>
        <taxon>Heunggongvirae</taxon>
        <taxon>Uroviricota</taxon>
        <taxon>Caudoviricetes</taxon>
    </lineage>
</organism>
<accession>A0A8S5UM53</accession>
<proteinExistence type="predicted"/>
<sequence>MNKILFELNNINKISVYKRRKSWDFRQKILF</sequence>
<protein>
    <submittedName>
        <fullName evidence="1">Uncharacterized protein</fullName>
    </submittedName>
</protein>
<evidence type="ECO:0000313" key="1">
    <source>
        <dbReference type="EMBL" id="DAF95499.1"/>
    </source>
</evidence>
<name>A0A8S5UM53_9CAUD</name>
<reference evidence="1" key="1">
    <citation type="journal article" date="2021" name="Proc. Natl. Acad. Sci. U.S.A.">
        <title>A Catalog of Tens of Thousands of Viruses from Human Metagenomes Reveals Hidden Associations with Chronic Diseases.</title>
        <authorList>
            <person name="Tisza M.J."/>
            <person name="Buck C.B."/>
        </authorList>
    </citation>
    <scope>NUCLEOTIDE SEQUENCE</scope>
    <source>
        <strain evidence="1">CtCo31</strain>
    </source>
</reference>
<dbReference type="EMBL" id="BK016109">
    <property type="protein sequence ID" value="DAF95499.1"/>
    <property type="molecule type" value="Genomic_DNA"/>
</dbReference>